<organism evidence="12 13">
    <name type="scientific">Candida orthopsilosis (strain 90-125)</name>
    <name type="common">Yeast</name>
    <dbReference type="NCBI Taxonomy" id="1136231"/>
    <lineage>
        <taxon>Eukaryota</taxon>
        <taxon>Fungi</taxon>
        <taxon>Dikarya</taxon>
        <taxon>Ascomycota</taxon>
        <taxon>Saccharomycotina</taxon>
        <taxon>Pichiomycetes</taxon>
        <taxon>Debaryomycetaceae</taxon>
        <taxon>Candida/Lodderomyces clade</taxon>
        <taxon>Candida</taxon>
    </lineage>
</organism>
<gene>
    <name evidence="12" type="ORF">CORT_0D00110</name>
</gene>
<accession>H8X5U6</accession>
<name>H8X5U6_CANO9</name>
<sequence length="148" mass="17861">MSFFSCDAKIKITKPTIHQPMARFGTNVFRGKKEQELYDKTIAGRYSKLVKKNHFLYLGLPFLLSIVAGSIYLQKFTSVKWEKYDEKYRQLGEEEMLDMIENKRKVNKKDDYYRLSGLLTDHLDKVEEDYEIKRIHRKKEDEPVWWRK</sequence>
<evidence type="ECO:0000256" key="5">
    <source>
        <dbReference type="ARBA" id="ARBA00019222"/>
    </source>
</evidence>
<dbReference type="GO" id="GO:0005743">
    <property type="term" value="C:mitochondrial inner membrane"/>
    <property type="evidence" value="ECO:0007669"/>
    <property type="project" value="UniProtKB-SubCell"/>
</dbReference>
<dbReference type="AlphaFoldDB" id="H8X5U6"/>
<dbReference type="eggNOG" id="ENOG502S9GT">
    <property type="taxonomic scope" value="Eukaryota"/>
</dbReference>
<dbReference type="PANTHER" id="PTHR17130">
    <property type="entry name" value="MITOCHONDRIAL OUTER MEMBRANE PROTEIN 25"/>
    <property type="match status" value="1"/>
</dbReference>
<keyword evidence="6 11" id="KW-0812">Transmembrane</keyword>
<evidence type="ECO:0000256" key="3">
    <source>
        <dbReference type="ARBA" id="ARBA00008370"/>
    </source>
</evidence>
<evidence type="ECO:0000256" key="9">
    <source>
        <dbReference type="ARBA" id="ARBA00023128"/>
    </source>
</evidence>
<proteinExistence type="inferred from homology"/>
<dbReference type="OrthoDB" id="5516033at2759"/>
<dbReference type="EMBL" id="HE681722">
    <property type="protein sequence ID" value="CCG22860.1"/>
    <property type="molecule type" value="Genomic_DNA"/>
</dbReference>
<evidence type="ECO:0000256" key="11">
    <source>
        <dbReference type="SAM" id="Phobius"/>
    </source>
</evidence>
<dbReference type="Proteomes" id="UP000005018">
    <property type="component" value="Chromosome 4"/>
</dbReference>
<dbReference type="PANTHER" id="PTHR17130:SF14">
    <property type="entry name" value="CYTOCHROME C OXIDASE ASSEMBLY PROTEIN COX16 HOMOLOG, MITOCHONDRIAL"/>
    <property type="match status" value="1"/>
</dbReference>
<keyword evidence="8 11" id="KW-1133">Transmembrane helix</keyword>
<keyword evidence="7" id="KW-0999">Mitochondrion inner membrane</keyword>
<keyword evidence="13" id="KW-1185">Reference proteome</keyword>
<evidence type="ECO:0000256" key="4">
    <source>
        <dbReference type="ARBA" id="ARBA00015368"/>
    </source>
</evidence>
<evidence type="ECO:0000313" key="12">
    <source>
        <dbReference type="EMBL" id="CCG22860.1"/>
    </source>
</evidence>
<dbReference type="GO" id="GO:0033617">
    <property type="term" value="P:mitochondrial respiratory chain complex IV assembly"/>
    <property type="evidence" value="ECO:0007669"/>
    <property type="project" value="TreeGrafter"/>
</dbReference>
<keyword evidence="10 11" id="KW-0472">Membrane</keyword>
<evidence type="ECO:0000256" key="7">
    <source>
        <dbReference type="ARBA" id="ARBA00022792"/>
    </source>
</evidence>
<dbReference type="KEGG" id="cot:CORT_0D00110"/>
<dbReference type="HOGENOM" id="CLU_131611_1_0_1"/>
<evidence type="ECO:0000256" key="10">
    <source>
        <dbReference type="ARBA" id="ARBA00023136"/>
    </source>
</evidence>
<evidence type="ECO:0000313" key="13">
    <source>
        <dbReference type="Proteomes" id="UP000005018"/>
    </source>
</evidence>
<keyword evidence="9" id="KW-0496">Mitochondrion</keyword>
<evidence type="ECO:0000256" key="1">
    <source>
        <dbReference type="ARBA" id="ARBA00002490"/>
    </source>
</evidence>
<evidence type="ECO:0000256" key="8">
    <source>
        <dbReference type="ARBA" id="ARBA00022989"/>
    </source>
</evidence>
<reference evidence="12 13" key="1">
    <citation type="journal article" date="2012" name="PLoS ONE">
        <title>Sequence and analysis of the genome of the pathogenic yeast Candida orthopsilosis.</title>
        <authorList>
            <person name="Riccombeni A."/>
            <person name="Vidanes G."/>
            <person name="Proux-Wera E."/>
            <person name="Wolfe K.H."/>
            <person name="Butler G."/>
        </authorList>
    </citation>
    <scope>NUCLEOTIDE SEQUENCE [LARGE SCALE GENOMIC DNA]</scope>
    <source>
        <strain evidence="12 13">Co 90-125</strain>
    </source>
</reference>
<protein>
    <recommendedName>
        <fullName evidence="4">Cytochrome c oxidase assembly protein COX16, mitochondrial</fullName>
    </recommendedName>
    <alternativeName>
        <fullName evidence="5">Cytochrome c oxidase assembly protein cox16, mitochondrial</fullName>
    </alternativeName>
</protein>
<comment type="function">
    <text evidence="1">Required for the assembly of the mitochondrial respiratory chain complex IV (CIV), also known as cytochrome c oxidase. May participate in merging the COX1 and COX2 assembly lines.</text>
</comment>
<feature type="transmembrane region" description="Helical" evidence="11">
    <location>
        <begin position="55"/>
        <end position="73"/>
    </location>
</feature>
<comment type="subcellular location">
    <subcellularLocation>
        <location evidence="2">Mitochondrion inner membrane</location>
        <topology evidence="2">Single-pass membrane protein</topology>
    </subcellularLocation>
</comment>
<dbReference type="Pfam" id="PF14138">
    <property type="entry name" value="COX16"/>
    <property type="match status" value="1"/>
</dbReference>
<evidence type="ECO:0000256" key="6">
    <source>
        <dbReference type="ARBA" id="ARBA00022692"/>
    </source>
</evidence>
<dbReference type="GeneID" id="14539950"/>
<dbReference type="InterPro" id="IPR020164">
    <property type="entry name" value="Cyt_c_Oxase_assmbl_COX16"/>
</dbReference>
<dbReference type="RefSeq" id="XP_003868997.1">
    <property type="nucleotide sequence ID" value="XM_003868948.1"/>
</dbReference>
<comment type="similarity">
    <text evidence="3">Belongs to the COX16 family.</text>
</comment>
<evidence type="ECO:0000256" key="2">
    <source>
        <dbReference type="ARBA" id="ARBA00004434"/>
    </source>
</evidence>